<evidence type="ECO:0000313" key="2">
    <source>
        <dbReference type="EMBL" id="OQA55055.1"/>
    </source>
</evidence>
<sequence length="265" mass="29665">MKRLRFVIFIAFMITWISGLGLAQNSGNILNLPGVGQPTPSTGQTPGQLPTLDFSQSQPATPTQQPTLPIPSTPQPGQIQILDPNQTQNQGQPIPAVWKKYNLKDIVGTMDQVGRGQIEYPENWQVIPDSFNRMVSLNEDASGLVSFRLYIISYVRYSNATDYVAAIVQMLSSTVSNIRVINKDEQNITNQAVASYGASETIARYELQGNFQGTEMTMCIETWVYSLYESNLGNAVIYWAPTSAYQQKYKDFFSRMMTSYKNSLK</sequence>
<dbReference type="AlphaFoldDB" id="A0A1V5SKN7"/>
<feature type="region of interest" description="Disordered" evidence="1">
    <location>
        <begin position="34"/>
        <end position="91"/>
    </location>
</feature>
<proteinExistence type="predicted"/>
<protein>
    <submittedName>
        <fullName evidence="2">Uncharacterized protein</fullName>
    </submittedName>
</protein>
<reference evidence="2" key="1">
    <citation type="submission" date="2017-02" db="EMBL/GenBank/DDBJ databases">
        <title>Delving into the versatile metabolic prowess of the omnipresent phylum Bacteroidetes.</title>
        <authorList>
            <person name="Nobu M.K."/>
            <person name="Mei R."/>
            <person name="Narihiro T."/>
            <person name="Kuroda K."/>
            <person name="Liu W.-T."/>
        </authorList>
    </citation>
    <scope>NUCLEOTIDE SEQUENCE</scope>
    <source>
        <strain evidence="2">ADurb.Bin276</strain>
    </source>
</reference>
<gene>
    <name evidence="2" type="ORF">BWY41_01787</name>
</gene>
<feature type="compositionally biased region" description="Low complexity" evidence="1">
    <location>
        <begin position="55"/>
        <end position="67"/>
    </location>
</feature>
<name>A0A1V5SKN7_9BACT</name>
<comment type="caution">
    <text evidence="2">The sequence shown here is derived from an EMBL/GenBank/DDBJ whole genome shotgun (WGS) entry which is preliminary data.</text>
</comment>
<feature type="compositionally biased region" description="Polar residues" evidence="1">
    <location>
        <begin position="38"/>
        <end position="48"/>
    </location>
</feature>
<dbReference type="Proteomes" id="UP000485569">
    <property type="component" value="Unassembled WGS sequence"/>
</dbReference>
<dbReference type="EMBL" id="MWBQ01000181">
    <property type="protein sequence ID" value="OQA55055.1"/>
    <property type="molecule type" value="Genomic_DNA"/>
</dbReference>
<evidence type="ECO:0000256" key="1">
    <source>
        <dbReference type="SAM" id="MobiDB-lite"/>
    </source>
</evidence>
<organism evidence="2">
    <name type="scientific">Candidatus Atribacter allofermentans</name>
    <dbReference type="NCBI Taxonomy" id="1852833"/>
    <lineage>
        <taxon>Bacteria</taxon>
        <taxon>Pseudomonadati</taxon>
        <taxon>Atribacterota</taxon>
        <taxon>Atribacteria</taxon>
        <taxon>Atribacterales</taxon>
        <taxon>Atribacteraceae</taxon>
        <taxon>Atribacter</taxon>
    </lineage>
</organism>
<accession>A0A1V5SKN7</accession>